<dbReference type="PANTHER" id="PTHR44196">
    <property type="entry name" value="DEHYDROGENASE/REDUCTASE SDR FAMILY MEMBER 7B"/>
    <property type="match status" value="1"/>
</dbReference>
<feature type="domain" description="Ketoreductase" evidence="4">
    <location>
        <begin position="6"/>
        <end position="188"/>
    </location>
</feature>
<gene>
    <name evidence="5" type="ORF">DI623_10710</name>
</gene>
<reference evidence="5 6" key="1">
    <citation type="submission" date="2017-08" db="EMBL/GenBank/DDBJ databases">
        <title>Infants hospitalized years apart are colonized by the same room-sourced microbial strains.</title>
        <authorList>
            <person name="Brooks B."/>
            <person name="Olm M.R."/>
            <person name="Firek B.A."/>
            <person name="Baker R."/>
            <person name="Thomas B.C."/>
            <person name="Morowitz M.J."/>
            <person name="Banfield J.F."/>
        </authorList>
    </citation>
    <scope>NUCLEOTIDE SEQUENCE [LARGE SCALE GENOMIC DNA]</scope>
    <source>
        <strain evidence="5">S2_018_000_R2_101</strain>
    </source>
</reference>
<dbReference type="InterPro" id="IPR036291">
    <property type="entry name" value="NAD(P)-bd_dom_sf"/>
</dbReference>
<dbReference type="SMART" id="SM00822">
    <property type="entry name" value="PKS_KR"/>
    <property type="match status" value="1"/>
</dbReference>
<dbReference type="InterPro" id="IPR057326">
    <property type="entry name" value="KR_dom"/>
</dbReference>
<organism evidence="5 6">
    <name type="scientific">Sphingomonas sanxanigenens</name>
    <dbReference type="NCBI Taxonomy" id="397260"/>
    <lineage>
        <taxon>Bacteria</taxon>
        <taxon>Pseudomonadati</taxon>
        <taxon>Pseudomonadota</taxon>
        <taxon>Alphaproteobacteria</taxon>
        <taxon>Sphingomonadales</taxon>
        <taxon>Sphingomonadaceae</taxon>
        <taxon>Sphingomonas</taxon>
    </lineage>
</organism>
<dbReference type="Gene3D" id="3.40.50.720">
    <property type="entry name" value="NAD(P)-binding Rossmann-like Domain"/>
    <property type="match status" value="1"/>
</dbReference>
<dbReference type="PANTHER" id="PTHR44196:SF1">
    <property type="entry name" value="DEHYDROGENASE_REDUCTASE SDR FAMILY MEMBER 7B"/>
    <property type="match status" value="1"/>
</dbReference>
<dbReference type="EMBL" id="QFNN01000065">
    <property type="protein sequence ID" value="PZO89285.1"/>
    <property type="molecule type" value="Genomic_DNA"/>
</dbReference>
<dbReference type="PRINTS" id="PR00081">
    <property type="entry name" value="GDHRDH"/>
</dbReference>
<dbReference type="PRINTS" id="PR00080">
    <property type="entry name" value="SDRFAMILY"/>
</dbReference>
<sequence>MAFEGRTIWITGASSGIGEALARALAAQGAKLILSGRRRDALDALAAELGVETLVLPFEATDWAALAPAVDAAWGWRDGVDMLVNNAGISQRSLAVDTSPEVYRAIIDTDLLAPIWLTQLVLPRMVERRQGHIVGISSVAGRAGVVLRTAYCAAKHGLIGYCDALRAEVEQAYGIRVTTVLPGSVRTQVAANALQADGSRRGASDANIDSGMEAGECVRRMLAGIAAGEREILIAEGGEAMVAGMRFTAPDKLFDMLAGAGAKLAEEREGAGAGWRPEPAKV</sequence>
<evidence type="ECO:0000313" key="6">
    <source>
        <dbReference type="Proteomes" id="UP000249066"/>
    </source>
</evidence>
<comment type="caution">
    <text evidence="5">The sequence shown here is derived from an EMBL/GenBank/DDBJ whole genome shotgun (WGS) entry which is preliminary data.</text>
</comment>
<dbReference type="GO" id="GO:0016491">
    <property type="term" value="F:oxidoreductase activity"/>
    <property type="evidence" value="ECO:0007669"/>
    <property type="project" value="UniProtKB-KW"/>
</dbReference>
<evidence type="ECO:0000256" key="3">
    <source>
        <dbReference type="RuleBase" id="RU000363"/>
    </source>
</evidence>
<evidence type="ECO:0000313" key="5">
    <source>
        <dbReference type="EMBL" id="PZO89285.1"/>
    </source>
</evidence>
<dbReference type="InterPro" id="IPR020904">
    <property type="entry name" value="Sc_DH/Rdtase_CS"/>
</dbReference>
<evidence type="ECO:0000259" key="4">
    <source>
        <dbReference type="SMART" id="SM00822"/>
    </source>
</evidence>
<dbReference type="SUPFAM" id="SSF51735">
    <property type="entry name" value="NAD(P)-binding Rossmann-fold domains"/>
    <property type="match status" value="1"/>
</dbReference>
<protein>
    <submittedName>
        <fullName evidence="5">Short-chain dehydrogenase</fullName>
    </submittedName>
</protein>
<dbReference type="InterPro" id="IPR002347">
    <property type="entry name" value="SDR_fam"/>
</dbReference>
<accession>A0A2W5C1V2</accession>
<proteinExistence type="inferred from homology"/>
<dbReference type="Pfam" id="PF00106">
    <property type="entry name" value="adh_short"/>
    <property type="match status" value="1"/>
</dbReference>
<keyword evidence="2" id="KW-0560">Oxidoreductase</keyword>
<dbReference type="Proteomes" id="UP000249066">
    <property type="component" value="Unassembled WGS sequence"/>
</dbReference>
<comment type="similarity">
    <text evidence="1 3">Belongs to the short-chain dehydrogenases/reductases (SDR) family.</text>
</comment>
<dbReference type="PROSITE" id="PS00061">
    <property type="entry name" value="ADH_SHORT"/>
    <property type="match status" value="1"/>
</dbReference>
<dbReference type="GO" id="GO:0016020">
    <property type="term" value="C:membrane"/>
    <property type="evidence" value="ECO:0007669"/>
    <property type="project" value="TreeGrafter"/>
</dbReference>
<evidence type="ECO:0000256" key="2">
    <source>
        <dbReference type="ARBA" id="ARBA00023002"/>
    </source>
</evidence>
<dbReference type="AlphaFoldDB" id="A0A2W5C1V2"/>
<name>A0A2W5C1V2_9SPHN</name>
<evidence type="ECO:0000256" key="1">
    <source>
        <dbReference type="ARBA" id="ARBA00006484"/>
    </source>
</evidence>